<proteinExistence type="predicted"/>
<dbReference type="AlphaFoldDB" id="A0A284R2P4"/>
<accession>A0A284R2P4</accession>
<organism evidence="1 2">
    <name type="scientific">Armillaria ostoyae</name>
    <name type="common">Armillaria root rot fungus</name>
    <dbReference type="NCBI Taxonomy" id="47428"/>
    <lineage>
        <taxon>Eukaryota</taxon>
        <taxon>Fungi</taxon>
        <taxon>Dikarya</taxon>
        <taxon>Basidiomycota</taxon>
        <taxon>Agaricomycotina</taxon>
        <taxon>Agaricomycetes</taxon>
        <taxon>Agaricomycetidae</taxon>
        <taxon>Agaricales</taxon>
        <taxon>Marasmiineae</taxon>
        <taxon>Physalacriaceae</taxon>
        <taxon>Armillaria</taxon>
    </lineage>
</organism>
<evidence type="ECO:0000313" key="1">
    <source>
        <dbReference type="EMBL" id="SJL02958.1"/>
    </source>
</evidence>
<gene>
    <name evidence="1" type="ORF">ARMOST_06301</name>
</gene>
<sequence length="941" mass="105446">MLRIGSALRCLRAARLPSASYATAAGPASLQRTVRVENLPSGYDIGSIVEAIKGNPSEAIVPSKDHLLVRFFDEYTAKRCVEVSNGVQNLSLRIDESASAPLDDATIAKLVKFDLTRTVRLSNIPKSLNEHDLKQTLSKYEGADVRFNLAETEADIHFLDIHQAAEAYTDLKVTGGSPAHLQVIPPDYIFPEWYTPEGPEATQAVVFSEFPSPEIRNDCYRLILDMDSSTVPFITTVFAGRRGIKSFFPTTALARQFVEECKAKTDAFGVKVALESTVRTLKPGLITAVGLGATRVVSLPVTVDPSMFGRLQRFFAIYGDVAQWGISSTDGTLLVAYYKLMAAASLISAHSQGFIATEPDTPDSLENFHSVAAMGSQLSHPSESRTYPQVTISALTEIGKEESSIEVPKQRSYTGRKPVISSSLANTPCVSLGVAGLLDQLNTTLGTSYTLRNPSSSSILEACLSSNYDFGAAYGRLRPIWYSAKWTTIQNELRTREEKDQKMRREALMGNRIVNPNMAPRRVWDLYSNRVVPHWIVSDKKPWAISYAWMDPEHRVQVDTPINAHEWPVPIHKNGSLDLVRIEMLNLGAEYVWLDVLCLRRHGKQENERLREEEWKTDVPTSGYVYHQTEMVVYYFCGLGGPFSLTMDDLDSPRFWLNRAWTLQEISRKWIIGGITGDGTVTTVQTIAERDHQAVLDRIHEQLETLVDTVHRVDNVFDLLVHLRKRKSEHAVDHVAALIFPLRSKAIPTYDETQSVEDLWLAVVNTMRTKHRGDMFFLYPRPGGEQAWRPSWNQVITEKRLPTGKVSLYADVGRDDETNSDWYDGMCIEEGRVQGLDADDPKGLSRRGKLVVKDDTGTLHSLEIVAAHPYAIPEDSYTLIAGGQWKILTRAPSTEIYWVAGRRLPEQKFEKVAVFTMNDAKEIQRLKKLGVAKRSIRNCLV</sequence>
<protein>
    <submittedName>
        <fullName evidence="1">Uncharacterized protein</fullName>
    </submittedName>
</protein>
<dbReference type="GO" id="GO:0003676">
    <property type="term" value="F:nucleic acid binding"/>
    <property type="evidence" value="ECO:0007669"/>
    <property type="project" value="InterPro"/>
</dbReference>
<dbReference type="SUPFAM" id="SSF54928">
    <property type="entry name" value="RNA-binding domain, RBD"/>
    <property type="match status" value="1"/>
</dbReference>
<keyword evidence="2" id="KW-1185">Reference proteome</keyword>
<evidence type="ECO:0000313" key="2">
    <source>
        <dbReference type="Proteomes" id="UP000219338"/>
    </source>
</evidence>
<name>A0A284R2P4_ARMOS</name>
<dbReference type="OrthoDB" id="2852917at2759"/>
<reference evidence="2" key="1">
    <citation type="journal article" date="2017" name="Nat. Ecol. Evol.">
        <title>Genome expansion and lineage-specific genetic innovations in the forest pathogenic fungi Armillaria.</title>
        <authorList>
            <person name="Sipos G."/>
            <person name="Prasanna A.N."/>
            <person name="Walter M.C."/>
            <person name="O'Connor E."/>
            <person name="Balint B."/>
            <person name="Krizsan K."/>
            <person name="Kiss B."/>
            <person name="Hess J."/>
            <person name="Varga T."/>
            <person name="Slot J."/>
            <person name="Riley R."/>
            <person name="Boka B."/>
            <person name="Rigling D."/>
            <person name="Barry K."/>
            <person name="Lee J."/>
            <person name="Mihaltcheva S."/>
            <person name="LaButti K."/>
            <person name="Lipzen A."/>
            <person name="Waldron R."/>
            <person name="Moloney N.M."/>
            <person name="Sperisen C."/>
            <person name="Kredics L."/>
            <person name="Vagvoelgyi C."/>
            <person name="Patrignani A."/>
            <person name="Fitzpatrick D."/>
            <person name="Nagy I."/>
            <person name="Doyle S."/>
            <person name="Anderson J.B."/>
            <person name="Grigoriev I.V."/>
            <person name="Gueldener U."/>
            <person name="Muensterkoetter M."/>
            <person name="Nagy L.G."/>
        </authorList>
    </citation>
    <scope>NUCLEOTIDE SEQUENCE [LARGE SCALE GENOMIC DNA]</scope>
    <source>
        <strain evidence="2">C18/9</strain>
    </source>
</reference>
<dbReference type="Proteomes" id="UP000219338">
    <property type="component" value="Unassembled WGS sequence"/>
</dbReference>
<dbReference type="InterPro" id="IPR035979">
    <property type="entry name" value="RBD_domain_sf"/>
</dbReference>
<dbReference type="EMBL" id="FUEG01000004">
    <property type="protein sequence ID" value="SJL02958.1"/>
    <property type="molecule type" value="Genomic_DNA"/>
</dbReference>